<keyword evidence="1" id="KW-0732">Signal</keyword>
<evidence type="ECO:0000256" key="1">
    <source>
        <dbReference type="SAM" id="SignalP"/>
    </source>
</evidence>
<accession>I3Z9E6</accession>
<dbReference type="RefSeq" id="WP_014773801.1">
    <property type="nucleotide sequence ID" value="NC_018010.1"/>
</dbReference>
<evidence type="ECO:0000313" key="3">
    <source>
        <dbReference type="Proteomes" id="UP000006050"/>
    </source>
</evidence>
<dbReference type="HOGENOM" id="CLU_022754_0_0_10"/>
<dbReference type="Proteomes" id="UP000006050">
    <property type="component" value="Chromosome"/>
</dbReference>
<dbReference type="OrthoDB" id="1488838at2"/>
<reference evidence="3" key="1">
    <citation type="submission" date="2012-06" db="EMBL/GenBank/DDBJ databases">
        <title>The complete genome of Belliella baltica DSM 15883.</title>
        <authorList>
            <person name="Lucas S."/>
            <person name="Copeland A."/>
            <person name="Lapidus A."/>
            <person name="Goodwin L."/>
            <person name="Pitluck S."/>
            <person name="Peters L."/>
            <person name="Mikhailova N."/>
            <person name="Davenport K."/>
            <person name="Kyrpides N."/>
            <person name="Mavromatis K."/>
            <person name="Pagani I."/>
            <person name="Ivanova N."/>
            <person name="Ovchinnikova G."/>
            <person name="Zeytun A."/>
            <person name="Detter J.C."/>
            <person name="Han C."/>
            <person name="Land M."/>
            <person name="Hauser L."/>
            <person name="Markowitz V."/>
            <person name="Cheng J.-F."/>
            <person name="Hugenholtz P."/>
            <person name="Woyke T."/>
            <person name="Wu D."/>
            <person name="Tindall B."/>
            <person name="Pomrenke H."/>
            <person name="Brambilla E."/>
            <person name="Klenk H.-P."/>
            <person name="Eisen J.A."/>
        </authorList>
    </citation>
    <scope>NUCLEOTIDE SEQUENCE [LARGE SCALE GENOMIC DNA]</scope>
    <source>
        <strain evidence="3">DSM 15883 / CIP 108006 / LMG 21964 / BA134</strain>
    </source>
</reference>
<feature type="signal peptide" evidence="1">
    <location>
        <begin position="1"/>
        <end position="24"/>
    </location>
</feature>
<dbReference type="STRING" id="866536.Belba_3360"/>
<protein>
    <recommendedName>
        <fullName evidence="4">Secretion system C-terminal sorting domain-containing protein</fullName>
    </recommendedName>
</protein>
<dbReference type="eggNOG" id="ENOG502ZAGE">
    <property type="taxonomic scope" value="Bacteria"/>
</dbReference>
<proteinExistence type="predicted"/>
<organism evidence="2 3">
    <name type="scientific">Belliella baltica (strain DSM 15883 / CIP 108006 / LMG 21964 / BA134)</name>
    <dbReference type="NCBI Taxonomy" id="866536"/>
    <lineage>
        <taxon>Bacteria</taxon>
        <taxon>Pseudomonadati</taxon>
        <taxon>Bacteroidota</taxon>
        <taxon>Cytophagia</taxon>
        <taxon>Cytophagales</taxon>
        <taxon>Cyclobacteriaceae</taxon>
        <taxon>Belliella</taxon>
    </lineage>
</organism>
<evidence type="ECO:0000313" key="2">
    <source>
        <dbReference type="EMBL" id="AFL85864.1"/>
    </source>
</evidence>
<evidence type="ECO:0008006" key="4">
    <source>
        <dbReference type="Google" id="ProtNLM"/>
    </source>
</evidence>
<dbReference type="KEGG" id="bbd:Belba_3360"/>
<name>I3Z9E6_BELBD</name>
<sequence>MKNNWAIGLLFVSMFLLCISESFAQFQQLPTPISETSNRLFQGRILEDQILSLPFWDDFSKDGIDTALWIPDGITHSFSMGNFPPSLGVIVFDGVASNGRPYENTPTAQGITDQLTSKPIDLSTLNDLEKETVFLSFYWQAGGKAEIPDVNDQIALQFLNETGDWVDVWNQFGELEAEQFSFTQENIKVDEMFHHDSFQFRFQIRGRASGPFDSWLIDYVYLNKNRVEGSQNFFDRTLTRLNAPAFLKYSAIPLFELKSSPELYFTSTNNEFNNLENRFRAMEFTIEFREKESQEIIFKVNNNTPFNPVPLALERRTFESAVINDLQLPEEEIDWELVTYLSSGDGSLFQIIEGDSIFFPEIDLRKNDTARTTIPLRDFFAYDDGNIDYSAGINQRSGMLAVRYEKTQNAYLKGISINFTNFNQFGRGIDIMVWNDLNSNPIYVKEALIPSKENLEDFVYFEIDQNILLGDEFYIGFTQFTNEFIYIGLDKTRDNGTEIYYNVAGSWQQNELVAGSLMIRPHLSETPPIEESSADDKNELLLYPNPTVDILKISGDFELISLIDPFGRSIKIPIEEVSNGKILNFTGSMRGLYLINVLKQGKPKSYRILVK</sequence>
<dbReference type="Gene3D" id="2.60.120.260">
    <property type="entry name" value="Galactose-binding domain-like"/>
    <property type="match status" value="1"/>
</dbReference>
<feature type="chain" id="PRO_5003684744" description="Secretion system C-terminal sorting domain-containing protein" evidence="1">
    <location>
        <begin position="25"/>
        <end position="611"/>
    </location>
</feature>
<dbReference type="AlphaFoldDB" id="I3Z9E6"/>
<gene>
    <name evidence="2" type="ordered locus">Belba_3360</name>
</gene>
<keyword evidence="3" id="KW-1185">Reference proteome</keyword>
<dbReference type="PATRIC" id="fig|866536.3.peg.3478"/>
<dbReference type="EMBL" id="CP003281">
    <property type="protein sequence ID" value="AFL85864.1"/>
    <property type="molecule type" value="Genomic_DNA"/>
</dbReference>